<protein>
    <submittedName>
        <fullName evidence="8">B12-binding domain-containing radical SAM protein</fullName>
    </submittedName>
</protein>
<evidence type="ECO:0000256" key="4">
    <source>
        <dbReference type="ARBA" id="ARBA00023004"/>
    </source>
</evidence>
<gene>
    <name evidence="8" type="ORF">IAB31_03585</name>
</gene>
<dbReference type="Pfam" id="PF02310">
    <property type="entry name" value="B12-binding"/>
    <property type="match status" value="1"/>
</dbReference>
<name>A0A9D1D8H1_9FIRM</name>
<dbReference type="InterPro" id="IPR051198">
    <property type="entry name" value="BchE-like"/>
</dbReference>
<keyword evidence="2" id="KW-0949">S-adenosyl-L-methionine</keyword>
<dbReference type="Proteomes" id="UP000886757">
    <property type="component" value="Unassembled WGS sequence"/>
</dbReference>
<reference evidence="8" key="1">
    <citation type="submission" date="2020-10" db="EMBL/GenBank/DDBJ databases">
        <authorList>
            <person name="Gilroy R."/>
        </authorList>
    </citation>
    <scope>NUCLEOTIDE SEQUENCE</scope>
    <source>
        <strain evidence="8">ChiSjej4B22-8148</strain>
    </source>
</reference>
<comment type="caution">
    <text evidence="8">The sequence shown here is derived from an EMBL/GenBank/DDBJ whole genome shotgun (WGS) entry which is preliminary data.</text>
</comment>
<dbReference type="GO" id="GO:0003824">
    <property type="term" value="F:catalytic activity"/>
    <property type="evidence" value="ECO:0007669"/>
    <property type="project" value="InterPro"/>
</dbReference>
<keyword evidence="4" id="KW-0408">Iron</keyword>
<comment type="cofactor">
    <cofactor evidence="1">
        <name>[4Fe-4S] cluster</name>
        <dbReference type="ChEBI" id="CHEBI:49883"/>
    </cofactor>
</comment>
<dbReference type="GO" id="GO:0051539">
    <property type="term" value="F:4 iron, 4 sulfur cluster binding"/>
    <property type="evidence" value="ECO:0007669"/>
    <property type="project" value="UniProtKB-KW"/>
</dbReference>
<reference evidence="8" key="2">
    <citation type="journal article" date="2021" name="PeerJ">
        <title>Extensive microbial diversity within the chicken gut microbiome revealed by metagenomics and culture.</title>
        <authorList>
            <person name="Gilroy R."/>
            <person name="Ravi A."/>
            <person name="Getino M."/>
            <person name="Pursley I."/>
            <person name="Horton D.L."/>
            <person name="Alikhan N.F."/>
            <person name="Baker D."/>
            <person name="Gharbi K."/>
            <person name="Hall N."/>
            <person name="Watson M."/>
            <person name="Adriaenssens E.M."/>
            <person name="Foster-Nyarko E."/>
            <person name="Jarju S."/>
            <person name="Secka A."/>
            <person name="Antonio M."/>
            <person name="Oren A."/>
            <person name="Chaudhuri R.R."/>
            <person name="La Ragione R."/>
            <person name="Hildebrand F."/>
            <person name="Pallen M.J."/>
        </authorList>
    </citation>
    <scope>NUCLEOTIDE SEQUENCE</scope>
    <source>
        <strain evidence="8">ChiSjej4B22-8148</strain>
    </source>
</reference>
<evidence type="ECO:0000259" key="6">
    <source>
        <dbReference type="PROSITE" id="PS51332"/>
    </source>
</evidence>
<keyword evidence="5" id="KW-0411">Iron-sulfur</keyword>
<dbReference type="EMBL" id="DVGK01000043">
    <property type="protein sequence ID" value="HIR12989.1"/>
    <property type="molecule type" value="Genomic_DNA"/>
</dbReference>
<dbReference type="SMART" id="SM00729">
    <property type="entry name" value="Elp3"/>
    <property type="match status" value="1"/>
</dbReference>
<keyword evidence="3" id="KW-0479">Metal-binding</keyword>
<dbReference type="InterPro" id="IPR006158">
    <property type="entry name" value="Cobalamin-bd"/>
</dbReference>
<accession>A0A9D1D8H1</accession>
<dbReference type="SFLD" id="SFLDG01082">
    <property type="entry name" value="B12-binding_domain_containing"/>
    <property type="match status" value="1"/>
</dbReference>
<evidence type="ECO:0000313" key="9">
    <source>
        <dbReference type="Proteomes" id="UP000886757"/>
    </source>
</evidence>
<sequence length="584" mass="68573">MKIVLVAINAKYIHSNLAVYSLKASVPEYEDKITLIECTVNQQPEEIFSMIFREQPKLLFFSCYIWNRELVLETAENVKKVLPETKIWAGGPEVSWEPAGFLKENPQFDGLMRGEGEKTFAKLLQYYETGSGRLEDIPGLAFRRDAGGQEETRMISETGPALLPDLDELPFVYRGLMGEEAPFENRILYYESSRGCPFGCSYCLSSVEKGVRFRRIELVEEELSFFLEKKVKQVKFVDRTFNCSPSRTVRIWKYLQKHDNGITNFHFEISGDLLTEDEITVLSAMRPGLVQLEIGVQSVNEKTLEAIGRQAFFDKIQEPVRRIAKTGRVHQHLDLIAGLPWEDMESFADSFNQVYGLHPQELQLGFLKVLKGSPLYRETEKYGIIYRSRPPYEVLQTKWMTCEELLKLKEIEEVLEIYYNSGQYRFTMRALEKSFPSPFSMYENLAAYRKRHTEPGRKYSRLQRMELLRGFALLKGREQGQLYEELLVFDLYLREKAKSRPFWKETDADEREKAAEFYKKEAEERKYLPEYRERSWKQLMHMTHLEHFHFDVLGKGERKDSWILFDYGRRNPLTYDAKIYEVGE</sequence>
<feature type="domain" description="B12-binding" evidence="6">
    <location>
        <begin position="1"/>
        <end position="134"/>
    </location>
</feature>
<dbReference type="AlphaFoldDB" id="A0A9D1D8H1"/>
<dbReference type="InterPro" id="IPR006638">
    <property type="entry name" value="Elp3/MiaA/NifB-like_rSAM"/>
</dbReference>
<dbReference type="PROSITE" id="PS51332">
    <property type="entry name" value="B12_BINDING"/>
    <property type="match status" value="1"/>
</dbReference>
<evidence type="ECO:0000313" key="8">
    <source>
        <dbReference type="EMBL" id="HIR12989.1"/>
    </source>
</evidence>
<dbReference type="InterPro" id="IPR058240">
    <property type="entry name" value="rSAM_sf"/>
</dbReference>
<evidence type="ECO:0000259" key="7">
    <source>
        <dbReference type="PROSITE" id="PS51918"/>
    </source>
</evidence>
<evidence type="ECO:0000256" key="1">
    <source>
        <dbReference type="ARBA" id="ARBA00001966"/>
    </source>
</evidence>
<dbReference type="Pfam" id="PF04055">
    <property type="entry name" value="Radical_SAM"/>
    <property type="match status" value="1"/>
</dbReference>
<dbReference type="GO" id="GO:0046872">
    <property type="term" value="F:metal ion binding"/>
    <property type="evidence" value="ECO:0007669"/>
    <property type="project" value="UniProtKB-KW"/>
</dbReference>
<dbReference type="Pfam" id="PF13311">
    <property type="entry name" value="DUF4080"/>
    <property type="match status" value="1"/>
</dbReference>
<evidence type="ECO:0000256" key="2">
    <source>
        <dbReference type="ARBA" id="ARBA00022691"/>
    </source>
</evidence>
<dbReference type="InterPro" id="IPR023404">
    <property type="entry name" value="rSAM_horseshoe"/>
</dbReference>
<dbReference type="CDD" id="cd02068">
    <property type="entry name" value="radical_SAM_B12_BD"/>
    <property type="match status" value="1"/>
</dbReference>
<dbReference type="Gene3D" id="3.40.50.280">
    <property type="entry name" value="Cobalamin-binding domain"/>
    <property type="match status" value="1"/>
</dbReference>
<organism evidence="8 9">
    <name type="scientific">Candidatus Choladousia intestinavium</name>
    <dbReference type="NCBI Taxonomy" id="2840727"/>
    <lineage>
        <taxon>Bacteria</taxon>
        <taxon>Bacillati</taxon>
        <taxon>Bacillota</taxon>
        <taxon>Clostridia</taxon>
        <taxon>Lachnospirales</taxon>
        <taxon>Lachnospiraceae</taxon>
        <taxon>Lachnospiraceae incertae sedis</taxon>
        <taxon>Candidatus Choladousia</taxon>
    </lineage>
</organism>
<dbReference type="SFLD" id="SFLDG01123">
    <property type="entry name" value="methyltransferase_(Class_B)"/>
    <property type="match status" value="1"/>
</dbReference>
<proteinExistence type="predicted"/>
<dbReference type="Gene3D" id="3.80.30.20">
    <property type="entry name" value="tm_1862 like domain"/>
    <property type="match status" value="1"/>
</dbReference>
<evidence type="ECO:0000256" key="3">
    <source>
        <dbReference type="ARBA" id="ARBA00022723"/>
    </source>
</evidence>
<dbReference type="InterPro" id="IPR034466">
    <property type="entry name" value="Methyltransferase_Class_B"/>
</dbReference>
<dbReference type="PANTHER" id="PTHR43409">
    <property type="entry name" value="ANAEROBIC MAGNESIUM-PROTOPORPHYRIN IX MONOMETHYL ESTER CYCLASE-RELATED"/>
    <property type="match status" value="1"/>
</dbReference>
<dbReference type="CDD" id="cd01335">
    <property type="entry name" value="Radical_SAM"/>
    <property type="match status" value="1"/>
</dbReference>
<feature type="domain" description="Radical SAM core" evidence="7">
    <location>
        <begin position="182"/>
        <end position="412"/>
    </location>
</feature>
<dbReference type="SUPFAM" id="SSF102114">
    <property type="entry name" value="Radical SAM enzymes"/>
    <property type="match status" value="1"/>
</dbReference>
<evidence type="ECO:0000256" key="5">
    <source>
        <dbReference type="ARBA" id="ARBA00023014"/>
    </source>
</evidence>
<dbReference type="GO" id="GO:0005829">
    <property type="term" value="C:cytosol"/>
    <property type="evidence" value="ECO:0007669"/>
    <property type="project" value="TreeGrafter"/>
</dbReference>
<dbReference type="SFLD" id="SFLDS00029">
    <property type="entry name" value="Radical_SAM"/>
    <property type="match status" value="1"/>
</dbReference>
<dbReference type="PANTHER" id="PTHR43409:SF16">
    <property type="entry name" value="SLR0320 PROTEIN"/>
    <property type="match status" value="1"/>
</dbReference>
<dbReference type="InterPro" id="IPR007197">
    <property type="entry name" value="rSAM"/>
</dbReference>
<dbReference type="GO" id="GO:0031419">
    <property type="term" value="F:cobalamin binding"/>
    <property type="evidence" value="ECO:0007669"/>
    <property type="project" value="InterPro"/>
</dbReference>
<dbReference type="PROSITE" id="PS51918">
    <property type="entry name" value="RADICAL_SAM"/>
    <property type="match status" value="1"/>
</dbReference>
<dbReference type="InterPro" id="IPR025288">
    <property type="entry name" value="DUF4080"/>
</dbReference>